<comment type="similarity">
    <text evidence="1 3">Belongs to the TPP enzyme family.</text>
</comment>
<comment type="caution">
    <text evidence="7">The sequence shown here is derived from an EMBL/GenBank/DDBJ whole genome shotgun (WGS) entry which is preliminary data.</text>
</comment>
<dbReference type="EMBL" id="JACEIK010002437">
    <property type="protein sequence ID" value="MCD9561160.1"/>
    <property type="molecule type" value="Genomic_DNA"/>
</dbReference>
<feature type="domain" description="Thiamine pyrophosphate enzyme central" evidence="4">
    <location>
        <begin position="221"/>
        <end position="334"/>
    </location>
</feature>
<reference evidence="7 8" key="1">
    <citation type="journal article" date="2021" name="BMC Genomics">
        <title>Datura genome reveals duplications of psychoactive alkaloid biosynthetic genes and high mutation rate following tissue culture.</title>
        <authorList>
            <person name="Rajewski A."/>
            <person name="Carter-House D."/>
            <person name="Stajich J."/>
            <person name="Litt A."/>
        </authorList>
    </citation>
    <scope>NUCLEOTIDE SEQUENCE [LARGE SCALE GENOMIC DNA]</scope>
    <source>
        <strain evidence="7">AR-01</strain>
    </source>
</reference>
<dbReference type="Proteomes" id="UP000823775">
    <property type="component" value="Unassembled WGS sequence"/>
</dbReference>
<evidence type="ECO:0000259" key="5">
    <source>
        <dbReference type="Pfam" id="PF02775"/>
    </source>
</evidence>
<evidence type="ECO:0008006" key="9">
    <source>
        <dbReference type="Google" id="ProtNLM"/>
    </source>
</evidence>
<dbReference type="PANTHER" id="PTHR18968">
    <property type="entry name" value="THIAMINE PYROPHOSPHATE ENZYMES"/>
    <property type="match status" value="1"/>
</dbReference>
<gene>
    <name evidence="7" type="ORF">HAX54_020138</name>
</gene>
<sequence length="475" mass="51788">MAAAAAPSPSFSQKPIPSSFFLLQIFRPSPQIHLPFPHHPTKPHPFTLPTTTFTPNAVVSPYPMSYPRPKRFLNPKHLSPALPLTNQKGLTFIRRLKGRGYGYLLTPAGGVFAAEGYARATGFPGVCIATSGPGATNLVSGLADALLDSIPIVAITGQVPRRMIGTDAFQETPIVEVTRSITKHNYLVMDVEDIPRVVREAFFLAKSGRPGPVLIDVLRIFSNNCEELRRFVELTGIPVASTLMGLGAFPSGDELSLQMLGMHGTVYANYAVDSSDLLLAFGVRSLMIELPVNWKLLLAGRRIVHIDIDSAEIGKNKQPHVSICADIKLALQGLNSILEVLDELTNGNAIISTGVGQHQMWATQYYKYRNPANGFDIWWIRSNGIGLPAAIGARLLEGRAHTYLGDPANEAEIFPNMLKFAEACGVPAARVTHRDDLRAAIQKMLDTPGPYLLDVIVPHQEHVLPMIPSGRAFKM</sequence>
<dbReference type="Pfam" id="PF00205">
    <property type="entry name" value="TPP_enzyme_M"/>
    <property type="match status" value="1"/>
</dbReference>
<dbReference type="InterPro" id="IPR029061">
    <property type="entry name" value="THDP-binding"/>
</dbReference>
<dbReference type="Pfam" id="PF02775">
    <property type="entry name" value="TPP_enzyme_C"/>
    <property type="match status" value="2"/>
</dbReference>
<proteinExistence type="inferred from homology"/>
<dbReference type="Gene3D" id="3.40.50.970">
    <property type="match status" value="3"/>
</dbReference>
<evidence type="ECO:0000256" key="2">
    <source>
        <dbReference type="ARBA" id="ARBA00023052"/>
    </source>
</evidence>
<dbReference type="InterPro" id="IPR011766">
    <property type="entry name" value="TPP_enzyme_TPP-bd"/>
</dbReference>
<evidence type="ECO:0000256" key="3">
    <source>
        <dbReference type="RuleBase" id="RU362132"/>
    </source>
</evidence>
<evidence type="ECO:0000259" key="4">
    <source>
        <dbReference type="Pfam" id="PF00205"/>
    </source>
</evidence>
<dbReference type="InterPro" id="IPR012000">
    <property type="entry name" value="Thiamin_PyroP_enz_cen_dom"/>
</dbReference>
<keyword evidence="2 3" id="KW-0786">Thiamine pyrophosphate</keyword>
<dbReference type="InterPro" id="IPR045229">
    <property type="entry name" value="TPP_enz"/>
</dbReference>
<name>A0ABS8URA0_DATST</name>
<feature type="domain" description="Thiamine pyrophosphate enzyme N-terminal TPP-binding" evidence="6">
    <location>
        <begin position="109"/>
        <end position="171"/>
    </location>
</feature>
<dbReference type="SUPFAM" id="SSF52467">
    <property type="entry name" value="DHS-like NAD/FAD-binding domain"/>
    <property type="match status" value="1"/>
</dbReference>
<evidence type="ECO:0000313" key="8">
    <source>
        <dbReference type="Proteomes" id="UP000823775"/>
    </source>
</evidence>
<dbReference type="InterPro" id="IPR012001">
    <property type="entry name" value="Thiamin_PyroP_enz_TPP-bd_dom"/>
</dbReference>
<feature type="domain" description="Thiamine pyrophosphate enzyme TPP-binding" evidence="5">
    <location>
        <begin position="414"/>
        <end position="455"/>
    </location>
</feature>
<accession>A0ABS8URA0</accession>
<feature type="domain" description="Thiamine pyrophosphate enzyme TPP-binding" evidence="5">
    <location>
        <begin position="354"/>
        <end position="398"/>
    </location>
</feature>
<protein>
    <recommendedName>
        <fullName evidence="9">Acetolactate synthase</fullName>
    </recommendedName>
</protein>
<dbReference type="Pfam" id="PF02776">
    <property type="entry name" value="TPP_enzyme_N"/>
    <property type="match status" value="1"/>
</dbReference>
<organism evidence="7 8">
    <name type="scientific">Datura stramonium</name>
    <name type="common">Jimsonweed</name>
    <name type="synonym">Common thornapple</name>
    <dbReference type="NCBI Taxonomy" id="4076"/>
    <lineage>
        <taxon>Eukaryota</taxon>
        <taxon>Viridiplantae</taxon>
        <taxon>Streptophyta</taxon>
        <taxon>Embryophyta</taxon>
        <taxon>Tracheophyta</taxon>
        <taxon>Spermatophyta</taxon>
        <taxon>Magnoliopsida</taxon>
        <taxon>eudicotyledons</taxon>
        <taxon>Gunneridae</taxon>
        <taxon>Pentapetalae</taxon>
        <taxon>asterids</taxon>
        <taxon>lamiids</taxon>
        <taxon>Solanales</taxon>
        <taxon>Solanaceae</taxon>
        <taxon>Solanoideae</taxon>
        <taxon>Datureae</taxon>
        <taxon>Datura</taxon>
    </lineage>
</organism>
<dbReference type="CDD" id="cd07035">
    <property type="entry name" value="TPP_PYR_POX_like"/>
    <property type="match status" value="1"/>
</dbReference>
<dbReference type="Gene3D" id="3.40.50.1220">
    <property type="entry name" value="TPP-binding domain"/>
    <property type="match status" value="1"/>
</dbReference>
<dbReference type="InterPro" id="IPR029035">
    <property type="entry name" value="DHS-like_NAD/FAD-binding_dom"/>
</dbReference>
<dbReference type="PANTHER" id="PTHR18968:SF13">
    <property type="entry name" value="ACETOLACTATE SYNTHASE CATALYTIC SUBUNIT, MITOCHONDRIAL"/>
    <property type="match status" value="1"/>
</dbReference>
<keyword evidence="8" id="KW-1185">Reference proteome</keyword>
<evidence type="ECO:0000256" key="1">
    <source>
        <dbReference type="ARBA" id="ARBA00007812"/>
    </source>
</evidence>
<evidence type="ECO:0000259" key="6">
    <source>
        <dbReference type="Pfam" id="PF02776"/>
    </source>
</evidence>
<evidence type="ECO:0000313" key="7">
    <source>
        <dbReference type="EMBL" id="MCD9561160.1"/>
    </source>
</evidence>
<dbReference type="SUPFAM" id="SSF52518">
    <property type="entry name" value="Thiamin diphosphate-binding fold (THDP-binding)"/>
    <property type="match status" value="2"/>
</dbReference>